<sequence>MPVPAWQRLLERRDPPPWADVAQRATVGGAWAAYAGHAGRVGWLQGPPARQKAVTRVPCNQQTPSPGQATTDTIRPLTTMTLRGSLPASEAATTSRAAARTASSDASAGTSTRPRTLPLTCTG</sequence>
<evidence type="ECO:0000313" key="3">
    <source>
        <dbReference type="Proteomes" id="UP000198906"/>
    </source>
</evidence>
<protein>
    <submittedName>
        <fullName evidence="2">Uncharacterized protein</fullName>
    </submittedName>
</protein>
<accession>A0A1C6S298</accession>
<feature type="compositionally biased region" description="Polar residues" evidence="1">
    <location>
        <begin position="58"/>
        <end position="82"/>
    </location>
</feature>
<dbReference type="AlphaFoldDB" id="A0A1C6S298"/>
<dbReference type="EMBL" id="FMHU01000002">
    <property type="protein sequence ID" value="SCL23570.1"/>
    <property type="molecule type" value="Genomic_DNA"/>
</dbReference>
<feature type="compositionally biased region" description="Low complexity" evidence="1">
    <location>
        <begin position="88"/>
        <end position="113"/>
    </location>
</feature>
<keyword evidence="3" id="KW-1185">Reference proteome</keyword>
<dbReference type="Proteomes" id="UP000198906">
    <property type="component" value="Unassembled WGS sequence"/>
</dbReference>
<name>A0A1C6S298_9ACTN</name>
<feature type="region of interest" description="Disordered" evidence="1">
    <location>
        <begin position="49"/>
        <end position="123"/>
    </location>
</feature>
<evidence type="ECO:0000313" key="2">
    <source>
        <dbReference type="EMBL" id="SCL23570.1"/>
    </source>
</evidence>
<gene>
    <name evidence="2" type="ORF">GA0074694_3685</name>
</gene>
<organism evidence="2 3">
    <name type="scientific">Micromonospora inyonensis</name>
    <dbReference type="NCBI Taxonomy" id="47866"/>
    <lineage>
        <taxon>Bacteria</taxon>
        <taxon>Bacillati</taxon>
        <taxon>Actinomycetota</taxon>
        <taxon>Actinomycetes</taxon>
        <taxon>Micromonosporales</taxon>
        <taxon>Micromonosporaceae</taxon>
        <taxon>Micromonospora</taxon>
    </lineage>
</organism>
<evidence type="ECO:0000256" key="1">
    <source>
        <dbReference type="SAM" id="MobiDB-lite"/>
    </source>
</evidence>
<reference evidence="3" key="1">
    <citation type="submission" date="2016-06" db="EMBL/GenBank/DDBJ databases">
        <authorList>
            <person name="Varghese N."/>
        </authorList>
    </citation>
    <scope>NUCLEOTIDE SEQUENCE [LARGE SCALE GENOMIC DNA]</scope>
    <source>
        <strain evidence="3">DSM 46123</strain>
    </source>
</reference>
<dbReference type="STRING" id="47866.GA0074694_3685"/>
<proteinExistence type="predicted"/>